<evidence type="ECO:0000256" key="1">
    <source>
        <dbReference type="ARBA" id="ARBA00004609"/>
    </source>
</evidence>
<dbReference type="InterPro" id="IPR036312">
    <property type="entry name" value="Bifun_inhib/LTP/seed_sf"/>
</dbReference>
<name>A0ABD3SWQ4_9LAMI</name>
<evidence type="ECO:0000313" key="13">
    <source>
        <dbReference type="Proteomes" id="UP001634393"/>
    </source>
</evidence>
<dbReference type="PANTHER" id="PTHR33044">
    <property type="entry name" value="BIFUNCTIONAL INHIBITOR/LIPID-TRANSFER PROTEIN/SEED STORAGE 2S ALBUMIN SUPERFAMILY PROTEIN-RELATED"/>
    <property type="match status" value="1"/>
</dbReference>
<dbReference type="Pfam" id="PF14368">
    <property type="entry name" value="LTP_2"/>
    <property type="match status" value="2"/>
</dbReference>
<keyword evidence="6" id="KW-1015">Disulfide bond</keyword>
<sequence>MAFRFLLLVTISISLTLSFSPASAQITTPCTPAMISTFSPCMNFVTNNSSINGTAPNSDCCNSLRSLMSNGKDCLCLIATGSVPFQIPINRTLAISLPRACNTPGVPLQCKAAGAPAPAPGPLANGPALSPNAAPSPQASAEPLSPGLAPEADETPTTPTTTGGVPTSSTGSRAGVTPSSSAAHPSYNISPFLLVAIRDVSIAIALTSTIIVMPVNGQSSMICTGAMMRSFSPCISYLTSGSNSSSSPTSNCCSSLKDLMSNGQDCLCLIITGGSALQVPINRTLAMSLPRACRTSGVPIECKATSSPVPAPVPGGPGQGGSNTSPGSFPSPPTGPFTPPSSTPGGDTTTPEAPEGDIVPTLTPPGMRPILTPSAAAQTSHMSAFPSLLLVAVLGAFLSNFF</sequence>
<evidence type="ECO:0000256" key="4">
    <source>
        <dbReference type="ARBA" id="ARBA00022622"/>
    </source>
</evidence>
<proteinExistence type="inferred from homology"/>
<reference evidence="12 13" key="1">
    <citation type="submission" date="2024-12" db="EMBL/GenBank/DDBJ databases">
        <title>The unique morphological basis and parallel evolutionary history of personate flowers in Penstemon.</title>
        <authorList>
            <person name="Depatie T.H."/>
            <person name="Wessinger C.A."/>
        </authorList>
    </citation>
    <scope>NUCLEOTIDE SEQUENCE [LARGE SCALE GENOMIC DNA]</scope>
    <source>
        <strain evidence="12">WTNN_2</strain>
        <tissue evidence="12">Leaf</tissue>
    </source>
</reference>
<evidence type="ECO:0000256" key="3">
    <source>
        <dbReference type="ARBA" id="ARBA00022475"/>
    </source>
</evidence>
<dbReference type="Gene3D" id="1.10.110.10">
    <property type="entry name" value="Plant lipid-transfer and hydrophobic proteins"/>
    <property type="match status" value="2"/>
</dbReference>
<evidence type="ECO:0000256" key="2">
    <source>
        <dbReference type="ARBA" id="ARBA00009748"/>
    </source>
</evidence>
<keyword evidence="13" id="KW-1185">Reference proteome</keyword>
<dbReference type="EMBL" id="JBJXBP010000005">
    <property type="protein sequence ID" value="KAL3828775.1"/>
    <property type="molecule type" value="Genomic_DNA"/>
</dbReference>
<organism evidence="12 13">
    <name type="scientific">Penstemon smallii</name>
    <dbReference type="NCBI Taxonomy" id="265156"/>
    <lineage>
        <taxon>Eukaryota</taxon>
        <taxon>Viridiplantae</taxon>
        <taxon>Streptophyta</taxon>
        <taxon>Embryophyta</taxon>
        <taxon>Tracheophyta</taxon>
        <taxon>Spermatophyta</taxon>
        <taxon>Magnoliopsida</taxon>
        <taxon>eudicotyledons</taxon>
        <taxon>Gunneridae</taxon>
        <taxon>Pentapetalae</taxon>
        <taxon>asterids</taxon>
        <taxon>lamiids</taxon>
        <taxon>Lamiales</taxon>
        <taxon>Plantaginaceae</taxon>
        <taxon>Cheloneae</taxon>
        <taxon>Penstemon</taxon>
    </lineage>
</organism>
<dbReference type="SMART" id="SM00499">
    <property type="entry name" value="AAI"/>
    <property type="match status" value="2"/>
</dbReference>
<dbReference type="GO" id="GO:0005886">
    <property type="term" value="C:plasma membrane"/>
    <property type="evidence" value="ECO:0007669"/>
    <property type="project" value="UniProtKB-SubCell"/>
</dbReference>
<feature type="compositionally biased region" description="Low complexity" evidence="9">
    <location>
        <begin position="155"/>
        <end position="172"/>
    </location>
</feature>
<keyword evidence="8" id="KW-0449">Lipoprotein</keyword>
<evidence type="ECO:0000313" key="12">
    <source>
        <dbReference type="EMBL" id="KAL3828775.1"/>
    </source>
</evidence>
<protein>
    <recommendedName>
        <fullName evidence="11">Bifunctional inhibitor/plant lipid transfer protein/seed storage helical domain-containing protein</fullName>
    </recommendedName>
</protein>
<dbReference type="InterPro" id="IPR043325">
    <property type="entry name" value="LTSS"/>
</dbReference>
<evidence type="ECO:0000259" key="11">
    <source>
        <dbReference type="SMART" id="SM00499"/>
    </source>
</evidence>
<dbReference type="SUPFAM" id="SSF47699">
    <property type="entry name" value="Bifunctional inhibitor/lipid-transfer protein/seed storage 2S albumin"/>
    <property type="match status" value="2"/>
</dbReference>
<feature type="compositionally biased region" description="Low complexity" evidence="9">
    <location>
        <begin position="121"/>
        <end position="146"/>
    </location>
</feature>
<keyword evidence="7" id="KW-0325">Glycoprotein</keyword>
<feature type="region of interest" description="Disordered" evidence="9">
    <location>
        <begin position="121"/>
        <end position="182"/>
    </location>
</feature>
<dbReference type="CDD" id="cd00010">
    <property type="entry name" value="AAI_LTSS"/>
    <property type="match status" value="2"/>
</dbReference>
<accession>A0ABD3SWQ4</accession>
<feature type="domain" description="Bifunctional inhibitor/plant lipid transfer protein/seed storage helical" evidence="11">
    <location>
        <begin position="223"/>
        <end position="302"/>
    </location>
</feature>
<comment type="caution">
    <text evidence="12">The sequence shown here is derived from an EMBL/GenBank/DDBJ whole genome shotgun (WGS) entry which is preliminary data.</text>
</comment>
<evidence type="ECO:0000256" key="7">
    <source>
        <dbReference type="ARBA" id="ARBA00023180"/>
    </source>
</evidence>
<gene>
    <name evidence="12" type="ORF">ACJIZ3_017577</name>
</gene>
<feature type="signal peptide" evidence="10">
    <location>
        <begin position="1"/>
        <end position="24"/>
    </location>
</feature>
<evidence type="ECO:0000256" key="8">
    <source>
        <dbReference type="ARBA" id="ARBA00023288"/>
    </source>
</evidence>
<comment type="similarity">
    <text evidence="2">Belongs to the plant LTP family.</text>
</comment>
<keyword evidence="4" id="KW-0472">Membrane</keyword>
<keyword evidence="4" id="KW-0336">GPI-anchor</keyword>
<feature type="region of interest" description="Disordered" evidence="9">
    <location>
        <begin position="304"/>
        <end position="372"/>
    </location>
</feature>
<evidence type="ECO:0000256" key="6">
    <source>
        <dbReference type="ARBA" id="ARBA00023157"/>
    </source>
</evidence>
<dbReference type="Proteomes" id="UP001634393">
    <property type="component" value="Unassembled WGS sequence"/>
</dbReference>
<dbReference type="AlphaFoldDB" id="A0ABD3SWQ4"/>
<evidence type="ECO:0000256" key="5">
    <source>
        <dbReference type="ARBA" id="ARBA00022729"/>
    </source>
</evidence>
<feature type="domain" description="Bifunctional inhibitor/plant lipid transfer protein/seed storage helical" evidence="11">
    <location>
        <begin position="30"/>
        <end position="110"/>
    </location>
</feature>
<comment type="subcellular location">
    <subcellularLocation>
        <location evidence="1">Cell membrane</location>
        <topology evidence="1">Lipid-anchor</topology>
        <topology evidence="1">GPI-anchor</topology>
    </subcellularLocation>
</comment>
<keyword evidence="5 10" id="KW-0732">Signal</keyword>
<evidence type="ECO:0000256" key="9">
    <source>
        <dbReference type="SAM" id="MobiDB-lite"/>
    </source>
</evidence>
<dbReference type="GO" id="GO:0098552">
    <property type="term" value="C:side of membrane"/>
    <property type="evidence" value="ECO:0007669"/>
    <property type="project" value="UniProtKB-KW"/>
</dbReference>
<keyword evidence="3" id="KW-1003">Cell membrane</keyword>
<feature type="chain" id="PRO_5044801574" description="Bifunctional inhibitor/plant lipid transfer protein/seed storage helical domain-containing protein" evidence="10">
    <location>
        <begin position="25"/>
        <end position="402"/>
    </location>
</feature>
<feature type="compositionally biased region" description="Pro residues" evidence="9">
    <location>
        <begin position="329"/>
        <end position="342"/>
    </location>
</feature>
<evidence type="ECO:0000256" key="10">
    <source>
        <dbReference type="SAM" id="SignalP"/>
    </source>
</evidence>
<dbReference type="InterPro" id="IPR016140">
    <property type="entry name" value="Bifunc_inhib/LTP/seed_store"/>
</dbReference>